<keyword evidence="3 6" id="KW-0812">Transmembrane</keyword>
<evidence type="ECO:0000256" key="5">
    <source>
        <dbReference type="ARBA" id="ARBA00023136"/>
    </source>
</evidence>
<dbReference type="InterPro" id="IPR007267">
    <property type="entry name" value="GtrA_DPMS_TM"/>
</dbReference>
<proteinExistence type="inferred from homology"/>
<feature type="transmembrane region" description="Helical" evidence="6">
    <location>
        <begin position="48"/>
        <end position="70"/>
    </location>
</feature>
<dbReference type="STRING" id="99656.SAMN05421659_10460"/>
<comment type="subcellular location">
    <subcellularLocation>
        <location evidence="1">Membrane</location>
        <topology evidence="1">Multi-pass membrane protein</topology>
    </subcellularLocation>
</comment>
<feature type="domain" description="GtrA/DPMS transmembrane" evidence="7">
    <location>
        <begin position="47"/>
        <end position="167"/>
    </location>
</feature>
<dbReference type="GO" id="GO:0005886">
    <property type="term" value="C:plasma membrane"/>
    <property type="evidence" value="ECO:0007669"/>
    <property type="project" value="TreeGrafter"/>
</dbReference>
<feature type="transmembrane region" description="Helical" evidence="6">
    <location>
        <begin position="141"/>
        <end position="161"/>
    </location>
</feature>
<dbReference type="PANTHER" id="PTHR38459:SF1">
    <property type="entry name" value="PROPHAGE BACTOPRENOL-LINKED GLUCOSE TRANSLOCASE HOMOLOG"/>
    <property type="match status" value="1"/>
</dbReference>
<protein>
    <submittedName>
        <fullName evidence="8">Putative flippase GtrA (Transmembrane translocase of bactoprenol-linked glucose)</fullName>
    </submittedName>
</protein>
<keyword evidence="5 6" id="KW-0472">Membrane</keyword>
<evidence type="ECO:0000256" key="4">
    <source>
        <dbReference type="ARBA" id="ARBA00022989"/>
    </source>
</evidence>
<evidence type="ECO:0000313" key="9">
    <source>
        <dbReference type="Proteomes" id="UP000199701"/>
    </source>
</evidence>
<evidence type="ECO:0000256" key="3">
    <source>
        <dbReference type="ARBA" id="ARBA00022692"/>
    </source>
</evidence>
<dbReference type="InterPro" id="IPR051401">
    <property type="entry name" value="GtrA_CellWall_Glycosyl"/>
</dbReference>
<sequence length="171" mass="19331">MQEKVGIGTKIWDFLEHIGRVVVDSILGIFNIKIPDEKWNAFMQFVKFGFVGLSNTLISYGVYLVCLFAFGEEYKLVGLTLGFIVSVLNSFYWNDKYVFKKKEDEERSKIKALIKVFLSYASTGLVLSGILLVIFVDYLGIPATVAPLIGLLITIPLNYIINKVWAFKDGK</sequence>
<feature type="transmembrane region" description="Helical" evidence="6">
    <location>
        <begin position="113"/>
        <end position="135"/>
    </location>
</feature>
<dbReference type="RefSeq" id="WP_092451799.1">
    <property type="nucleotide sequence ID" value="NZ_FOJI01000004.1"/>
</dbReference>
<dbReference type="AlphaFoldDB" id="A0A1I0P0K8"/>
<reference evidence="8 9" key="1">
    <citation type="submission" date="2016-10" db="EMBL/GenBank/DDBJ databases">
        <authorList>
            <person name="de Groot N.N."/>
        </authorList>
    </citation>
    <scope>NUCLEOTIDE SEQUENCE [LARGE SCALE GENOMIC DNA]</scope>
    <source>
        <strain evidence="8 9">DSM 9179</strain>
    </source>
</reference>
<evidence type="ECO:0000256" key="2">
    <source>
        <dbReference type="ARBA" id="ARBA00009399"/>
    </source>
</evidence>
<dbReference type="Proteomes" id="UP000199701">
    <property type="component" value="Unassembled WGS sequence"/>
</dbReference>
<dbReference type="EMBL" id="FOJI01000004">
    <property type="protein sequence ID" value="SEW07679.1"/>
    <property type="molecule type" value="Genomic_DNA"/>
</dbReference>
<comment type="similarity">
    <text evidence="2">Belongs to the GtrA family.</text>
</comment>
<evidence type="ECO:0000259" key="7">
    <source>
        <dbReference type="Pfam" id="PF04138"/>
    </source>
</evidence>
<feature type="transmembrane region" description="Helical" evidence="6">
    <location>
        <begin position="76"/>
        <end position="93"/>
    </location>
</feature>
<dbReference type="Pfam" id="PF04138">
    <property type="entry name" value="GtrA_DPMS_TM"/>
    <property type="match status" value="1"/>
</dbReference>
<keyword evidence="9" id="KW-1185">Reference proteome</keyword>
<evidence type="ECO:0000256" key="6">
    <source>
        <dbReference type="SAM" id="Phobius"/>
    </source>
</evidence>
<evidence type="ECO:0000313" key="8">
    <source>
        <dbReference type="EMBL" id="SEW07679.1"/>
    </source>
</evidence>
<organism evidence="8 9">
    <name type="scientific">[Clostridium] fimetarium</name>
    <dbReference type="NCBI Taxonomy" id="99656"/>
    <lineage>
        <taxon>Bacteria</taxon>
        <taxon>Bacillati</taxon>
        <taxon>Bacillota</taxon>
        <taxon>Clostridia</taxon>
        <taxon>Lachnospirales</taxon>
        <taxon>Lachnospiraceae</taxon>
    </lineage>
</organism>
<name>A0A1I0P0K8_9FIRM</name>
<evidence type="ECO:0000256" key="1">
    <source>
        <dbReference type="ARBA" id="ARBA00004141"/>
    </source>
</evidence>
<dbReference type="PANTHER" id="PTHR38459">
    <property type="entry name" value="PROPHAGE BACTOPRENOL-LINKED GLUCOSE TRANSLOCASE HOMOLOG"/>
    <property type="match status" value="1"/>
</dbReference>
<keyword evidence="4 6" id="KW-1133">Transmembrane helix</keyword>
<gene>
    <name evidence="8" type="ORF">SAMN05421659_10460</name>
</gene>
<accession>A0A1I0P0K8</accession>
<dbReference type="OrthoDB" id="9812049at2"/>
<dbReference type="GO" id="GO:0000271">
    <property type="term" value="P:polysaccharide biosynthetic process"/>
    <property type="evidence" value="ECO:0007669"/>
    <property type="project" value="InterPro"/>
</dbReference>